<dbReference type="OrthoDB" id="465636at2"/>
<organism evidence="6 7">
    <name type="scientific">Parvibaculum lavamentivorans (strain DS-1 / DSM 13023 / NCIMB 13966)</name>
    <dbReference type="NCBI Taxonomy" id="402881"/>
    <lineage>
        <taxon>Bacteria</taxon>
        <taxon>Pseudomonadati</taxon>
        <taxon>Pseudomonadota</taxon>
        <taxon>Alphaproteobacteria</taxon>
        <taxon>Hyphomicrobiales</taxon>
        <taxon>Parvibaculaceae</taxon>
        <taxon>Parvibaculum</taxon>
    </lineage>
</organism>
<accession>A7HQC9</accession>
<evidence type="ECO:0000259" key="5">
    <source>
        <dbReference type="Pfam" id="PF13649"/>
    </source>
</evidence>
<proteinExistence type="predicted"/>
<dbReference type="InterPro" id="IPR019734">
    <property type="entry name" value="TPR_rpt"/>
</dbReference>
<keyword evidence="1 6" id="KW-0489">Methyltransferase</keyword>
<dbReference type="PANTHER" id="PTHR43464:SF19">
    <property type="entry name" value="UBIQUINONE BIOSYNTHESIS O-METHYLTRANSFERASE, MITOCHONDRIAL"/>
    <property type="match status" value="1"/>
</dbReference>
<dbReference type="Proteomes" id="UP000006377">
    <property type="component" value="Chromosome"/>
</dbReference>
<dbReference type="AlphaFoldDB" id="A7HQC9"/>
<keyword evidence="7" id="KW-1185">Reference proteome</keyword>
<dbReference type="RefSeq" id="WP_011995403.1">
    <property type="nucleotide sequence ID" value="NC_009719.1"/>
</dbReference>
<evidence type="ECO:0000256" key="3">
    <source>
        <dbReference type="ARBA" id="ARBA00022691"/>
    </source>
</evidence>
<dbReference type="SUPFAM" id="SSF48452">
    <property type="entry name" value="TPR-like"/>
    <property type="match status" value="1"/>
</dbReference>
<dbReference type="eggNOG" id="COG0457">
    <property type="taxonomic scope" value="Bacteria"/>
</dbReference>
<feature type="domain" description="Methyltransferase" evidence="5">
    <location>
        <begin position="287"/>
        <end position="374"/>
    </location>
</feature>
<gene>
    <name evidence="6" type="ordered locus">Plav_0489</name>
</gene>
<dbReference type="EMBL" id="CP000774">
    <property type="protein sequence ID" value="ABS62112.1"/>
    <property type="molecule type" value="Genomic_DNA"/>
</dbReference>
<dbReference type="CDD" id="cd02440">
    <property type="entry name" value="AdoMet_MTases"/>
    <property type="match status" value="1"/>
</dbReference>
<feature type="repeat" description="TPR" evidence="4">
    <location>
        <begin position="142"/>
        <end position="175"/>
    </location>
</feature>
<dbReference type="InterPro" id="IPR041698">
    <property type="entry name" value="Methyltransf_25"/>
</dbReference>
<dbReference type="SMART" id="SM00028">
    <property type="entry name" value="TPR"/>
    <property type="match status" value="3"/>
</dbReference>
<dbReference type="PANTHER" id="PTHR43464">
    <property type="entry name" value="METHYLTRANSFERASE"/>
    <property type="match status" value="1"/>
</dbReference>
<dbReference type="InterPro" id="IPR011990">
    <property type="entry name" value="TPR-like_helical_dom_sf"/>
</dbReference>
<evidence type="ECO:0000313" key="6">
    <source>
        <dbReference type="EMBL" id="ABS62112.1"/>
    </source>
</evidence>
<name>A7HQC9_PARL1</name>
<dbReference type="Gene3D" id="1.25.40.10">
    <property type="entry name" value="Tetratricopeptide repeat domain"/>
    <property type="match status" value="1"/>
</dbReference>
<keyword evidence="3" id="KW-0949">S-adenosyl-L-methionine</keyword>
<protein>
    <submittedName>
        <fullName evidence="6">Methyltransferase type 12</fullName>
    </submittedName>
</protein>
<dbReference type="GO" id="GO:0008168">
    <property type="term" value="F:methyltransferase activity"/>
    <property type="evidence" value="ECO:0007669"/>
    <property type="project" value="UniProtKB-KW"/>
</dbReference>
<dbReference type="PROSITE" id="PS50005">
    <property type="entry name" value="TPR"/>
    <property type="match status" value="1"/>
</dbReference>
<evidence type="ECO:0000313" key="7">
    <source>
        <dbReference type="Proteomes" id="UP000006377"/>
    </source>
</evidence>
<dbReference type="SUPFAM" id="SSF53335">
    <property type="entry name" value="S-adenosyl-L-methionine-dependent methyltransferases"/>
    <property type="match status" value="1"/>
</dbReference>
<dbReference type="Pfam" id="PF13649">
    <property type="entry name" value="Methyltransf_25"/>
    <property type="match status" value="1"/>
</dbReference>
<reference evidence="6 7" key="1">
    <citation type="journal article" date="2011" name="Stand. Genomic Sci.">
        <title>Complete genome sequence of Parvibaculum lavamentivorans type strain (DS-1(T)).</title>
        <authorList>
            <person name="Schleheck D."/>
            <person name="Weiss M."/>
            <person name="Pitluck S."/>
            <person name="Bruce D."/>
            <person name="Land M.L."/>
            <person name="Han S."/>
            <person name="Saunders E."/>
            <person name="Tapia R."/>
            <person name="Detter C."/>
            <person name="Brettin T."/>
            <person name="Han J."/>
            <person name="Woyke T."/>
            <person name="Goodwin L."/>
            <person name="Pennacchio L."/>
            <person name="Nolan M."/>
            <person name="Cook A.M."/>
            <person name="Kjelleberg S."/>
            <person name="Thomas T."/>
        </authorList>
    </citation>
    <scope>NUCLEOTIDE SEQUENCE [LARGE SCALE GENOMIC DNA]</scope>
    <source>
        <strain evidence="7">DS-1 / DSM 13023 / NCIMB 13966</strain>
    </source>
</reference>
<sequence>MISPTPAAAPPGDNASTTDLPAAATVFHLYTDDIALEDDGPLGEVERLIAAGDRAGAIAHAVEAAAREDERPSTGLVTSLAHCLIELGEPAQAAALIEPLAAAGQANPRALVVLARAMSLAGRHQEALGALNEASLLDGRSATVLLALGAARMAADDFPRAIGDFERVLRLSTGDGERDANERAEAHFRLGEAWAAMDEPARAARHFKASQADDPADRRGAGIRLAELDAQPAPTRASAAYVRALFDGYAPRYDGHMRTALSYRGPEILLKAAEAAGLSAGGPYAAIDLGCGTGLSGAAFHAHCASLTGVDLSPRMCAAAEASGFYTRVVAGDLLKVLDEGNRFGLAIACDTMIYLGDLAPLFSSLASALVPRGWFVFSTEKSDGQSEEASARGFEVGPARRFRHTETYLRTLAERHGFEVVSMDVDALRTEKRVPVESFIGVMRKS</sequence>
<dbReference type="InterPro" id="IPR029063">
    <property type="entry name" value="SAM-dependent_MTases_sf"/>
</dbReference>
<dbReference type="KEGG" id="pla:Plav_0489"/>
<dbReference type="HOGENOM" id="CLU_034833_1_0_5"/>
<evidence type="ECO:0000256" key="1">
    <source>
        <dbReference type="ARBA" id="ARBA00022603"/>
    </source>
</evidence>
<keyword evidence="2 6" id="KW-0808">Transferase</keyword>
<evidence type="ECO:0000256" key="2">
    <source>
        <dbReference type="ARBA" id="ARBA00022679"/>
    </source>
</evidence>
<keyword evidence="4" id="KW-0802">TPR repeat</keyword>
<dbReference type="Gene3D" id="3.40.50.150">
    <property type="entry name" value="Vaccinia Virus protein VP39"/>
    <property type="match status" value="1"/>
</dbReference>
<evidence type="ECO:0000256" key="4">
    <source>
        <dbReference type="PROSITE-ProRule" id="PRU00339"/>
    </source>
</evidence>
<dbReference type="GO" id="GO:0032259">
    <property type="term" value="P:methylation"/>
    <property type="evidence" value="ECO:0007669"/>
    <property type="project" value="UniProtKB-KW"/>
</dbReference>
<dbReference type="eggNOG" id="COG4976">
    <property type="taxonomic scope" value="Bacteria"/>
</dbReference>